<evidence type="ECO:0000313" key="2">
    <source>
        <dbReference type="EMBL" id="KAK1507022.1"/>
    </source>
</evidence>
<dbReference type="EMBL" id="MOOE01000029">
    <property type="protein sequence ID" value="KAK1507022.1"/>
    <property type="molecule type" value="Genomic_DNA"/>
</dbReference>
<evidence type="ECO:0000256" key="1">
    <source>
        <dbReference type="SAM" id="SignalP"/>
    </source>
</evidence>
<dbReference type="GeneID" id="85347964"/>
<dbReference type="AlphaFoldDB" id="A0AAJ0DSM9"/>
<dbReference type="RefSeq" id="XP_060304913.1">
    <property type="nucleotide sequence ID" value="XM_060464417.1"/>
</dbReference>
<organism evidence="2 3">
    <name type="scientific">Colletotrichum costaricense</name>
    <dbReference type="NCBI Taxonomy" id="1209916"/>
    <lineage>
        <taxon>Eukaryota</taxon>
        <taxon>Fungi</taxon>
        <taxon>Dikarya</taxon>
        <taxon>Ascomycota</taxon>
        <taxon>Pezizomycotina</taxon>
        <taxon>Sordariomycetes</taxon>
        <taxon>Hypocreomycetidae</taxon>
        <taxon>Glomerellales</taxon>
        <taxon>Glomerellaceae</taxon>
        <taxon>Colletotrichum</taxon>
        <taxon>Colletotrichum acutatum species complex</taxon>
    </lineage>
</organism>
<sequence>MVWRCVVSLGINVLDLVIFCGPVHATTLNTVVFSLDSAYIVCSYFEMKKGKMDVIRRVMNQPRIVSERSFGAMTQVMSGEVASLEFASVFFQCPNSLMMVRQAQSCRAGVERPRDRGVSGPDAAGCPVLCHRGALERLSTIT</sequence>
<keyword evidence="1" id="KW-0732">Signal</keyword>
<keyword evidence="3" id="KW-1185">Reference proteome</keyword>
<comment type="caution">
    <text evidence="2">The sequence shown here is derived from an EMBL/GenBank/DDBJ whole genome shotgun (WGS) entry which is preliminary data.</text>
</comment>
<protein>
    <submittedName>
        <fullName evidence="2">Uncharacterized protein</fullName>
    </submittedName>
</protein>
<accession>A0AAJ0DSM9</accession>
<evidence type="ECO:0000313" key="3">
    <source>
        <dbReference type="Proteomes" id="UP001240678"/>
    </source>
</evidence>
<reference evidence="2 3" key="1">
    <citation type="submission" date="2016-10" db="EMBL/GenBank/DDBJ databases">
        <title>The genome sequence of Colletotrichum fioriniae PJ7.</title>
        <authorList>
            <person name="Baroncelli R."/>
        </authorList>
    </citation>
    <scope>NUCLEOTIDE SEQUENCE [LARGE SCALE GENOMIC DNA]</scope>
    <source>
        <strain evidence="2 3">IMI 309622</strain>
    </source>
</reference>
<name>A0AAJ0DSM9_9PEZI</name>
<feature type="chain" id="PRO_5042619957" evidence="1">
    <location>
        <begin position="26"/>
        <end position="142"/>
    </location>
</feature>
<dbReference type="Proteomes" id="UP001240678">
    <property type="component" value="Unassembled WGS sequence"/>
</dbReference>
<gene>
    <name evidence="2" type="ORF">CCOS01_16280</name>
</gene>
<proteinExistence type="predicted"/>
<feature type="signal peptide" evidence="1">
    <location>
        <begin position="1"/>
        <end position="25"/>
    </location>
</feature>